<gene>
    <name evidence="1" type="ORF">ET33_36970</name>
</gene>
<dbReference type="AlphaFoldDB" id="A0A081P650"/>
<protein>
    <submittedName>
        <fullName evidence="1">Uncharacterized protein</fullName>
    </submittedName>
</protein>
<accession>A0A081P650</accession>
<name>A0A081P650_9BACL</name>
<organism evidence="1 2">
    <name type="scientific">Paenibacillus tyrfis</name>
    <dbReference type="NCBI Taxonomy" id="1501230"/>
    <lineage>
        <taxon>Bacteria</taxon>
        <taxon>Bacillati</taxon>
        <taxon>Bacillota</taxon>
        <taxon>Bacilli</taxon>
        <taxon>Bacillales</taxon>
        <taxon>Paenibacillaceae</taxon>
        <taxon>Paenibacillus</taxon>
    </lineage>
</organism>
<keyword evidence="2" id="KW-1185">Reference proteome</keyword>
<dbReference type="EMBL" id="JNVM01000008">
    <property type="protein sequence ID" value="KEQ26173.1"/>
    <property type="molecule type" value="Genomic_DNA"/>
</dbReference>
<reference evidence="1 2" key="1">
    <citation type="submission" date="2014-06" db="EMBL/GenBank/DDBJ databases">
        <title>Draft genome sequence of Paenibacillus sp. MSt1.</title>
        <authorList>
            <person name="Aw Y.K."/>
            <person name="Ong K.S."/>
            <person name="Gan H.M."/>
            <person name="Lee S.M."/>
        </authorList>
    </citation>
    <scope>NUCLEOTIDE SEQUENCE [LARGE SCALE GENOMIC DNA]</scope>
    <source>
        <strain evidence="1 2">MSt1</strain>
    </source>
</reference>
<evidence type="ECO:0000313" key="2">
    <source>
        <dbReference type="Proteomes" id="UP000028123"/>
    </source>
</evidence>
<evidence type="ECO:0000313" key="1">
    <source>
        <dbReference type="EMBL" id="KEQ26173.1"/>
    </source>
</evidence>
<dbReference type="Proteomes" id="UP000028123">
    <property type="component" value="Unassembled WGS sequence"/>
</dbReference>
<comment type="caution">
    <text evidence="1">The sequence shown here is derived from an EMBL/GenBank/DDBJ whole genome shotgun (WGS) entry which is preliminary data.</text>
</comment>
<proteinExistence type="predicted"/>
<sequence>MALPHHAQVYAFAVALLRNARIGAYEKSIAVQCSSLCLRRWHCSAMPRPMLTKKVLLCNAQAYAYEEGIAAQCPEEGHP</sequence>